<feature type="region of interest" description="Disordered" evidence="1">
    <location>
        <begin position="1"/>
        <end position="85"/>
    </location>
</feature>
<sequence length="85" mass="9653">MKEEGITITGADIGTEQTEDRKRKRVVASGTGKEKAEVVEKEKKKRATTSGSDKENVTKKQRTQKKRAPKVPRKFVVYEEDDEET</sequence>
<evidence type="ECO:0000313" key="3">
    <source>
        <dbReference type="Proteomes" id="UP000265520"/>
    </source>
</evidence>
<keyword evidence="3" id="KW-1185">Reference proteome</keyword>
<feature type="non-terminal residue" evidence="2">
    <location>
        <position position="85"/>
    </location>
</feature>
<organism evidence="2 3">
    <name type="scientific">Trifolium medium</name>
    <dbReference type="NCBI Taxonomy" id="97028"/>
    <lineage>
        <taxon>Eukaryota</taxon>
        <taxon>Viridiplantae</taxon>
        <taxon>Streptophyta</taxon>
        <taxon>Embryophyta</taxon>
        <taxon>Tracheophyta</taxon>
        <taxon>Spermatophyta</taxon>
        <taxon>Magnoliopsida</taxon>
        <taxon>eudicotyledons</taxon>
        <taxon>Gunneridae</taxon>
        <taxon>Pentapetalae</taxon>
        <taxon>rosids</taxon>
        <taxon>fabids</taxon>
        <taxon>Fabales</taxon>
        <taxon>Fabaceae</taxon>
        <taxon>Papilionoideae</taxon>
        <taxon>50 kb inversion clade</taxon>
        <taxon>NPAAA clade</taxon>
        <taxon>Hologalegina</taxon>
        <taxon>IRL clade</taxon>
        <taxon>Trifolieae</taxon>
        <taxon>Trifolium</taxon>
    </lineage>
</organism>
<dbReference type="AlphaFoldDB" id="A0A392T5Q2"/>
<accession>A0A392T5Q2</accession>
<comment type="caution">
    <text evidence="2">The sequence shown here is derived from an EMBL/GenBank/DDBJ whole genome shotgun (WGS) entry which is preliminary data.</text>
</comment>
<name>A0A392T5Q2_9FABA</name>
<dbReference type="Proteomes" id="UP000265520">
    <property type="component" value="Unassembled WGS sequence"/>
</dbReference>
<protein>
    <submittedName>
        <fullName evidence="2">Uncharacterized protein</fullName>
    </submittedName>
</protein>
<feature type="compositionally biased region" description="Basic residues" evidence="1">
    <location>
        <begin position="59"/>
        <end position="73"/>
    </location>
</feature>
<evidence type="ECO:0000256" key="1">
    <source>
        <dbReference type="SAM" id="MobiDB-lite"/>
    </source>
</evidence>
<dbReference type="EMBL" id="LXQA010511765">
    <property type="protein sequence ID" value="MCI56408.1"/>
    <property type="molecule type" value="Genomic_DNA"/>
</dbReference>
<feature type="compositionally biased region" description="Basic and acidic residues" evidence="1">
    <location>
        <begin position="32"/>
        <end position="42"/>
    </location>
</feature>
<reference evidence="2 3" key="1">
    <citation type="journal article" date="2018" name="Front. Plant Sci.">
        <title>Red Clover (Trifolium pratense) and Zigzag Clover (T. medium) - A Picture of Genomic Similarities and Differences.</title>
        <authorList>
            <person name="Dluhosova J."/>
            <person name="Istvanek J."/>
            <person name="Nedelnik J."/>
            <person name="Repkova J."/>
        </authorList>
    </citation>
    <scope>NUCLEOTIDE SEQUENCE [LARGE SCALE GENOMIC DNA]</scope>
    <source>
        <strain evidence="3">cv. 10/8</strain>
        <tissue evidence="2">Leaf</tissue>
    </source>
</reference>
<evidence type="ECO:0000313" key="2">
    <source>
        <dbReference type="EMBL" id="MCI56408.1"/>
    </source>
</evidence>
<proteinExistence type="predicted"/>